<reference evidence="1" key="1">
    <citation type="submission" date="2021-06" db="EMBL/GenBank/DDBJ databases">
        <authorList>
            <person name="Kallberg Y."/>
            <person name="Tangrot J."/>
            <person name="Rosling A."/>
        </authorList>
    </citation>
    <scope>NUCLEOTIDE SEQUENCE</scope>
    <source>
        <strain evidence="1">AU212A</strain>
    </source>
</reference>
<keyword evidence="2" id="KW-1185">Reference proteome</keyword>
<name>A0ACA9KM73_9GLOM</name>
<gene>
    <name evidence="1" type="ORF">SCALOS_LOCUS2359</name>
</gene>
<evidence type="ECO:0000313" key="2">
    <source>
        <dbReference type="Proteomes" id="UP000789860"/>
    </source>
</evidence>
<dbReference type="Proteomes" id="UP000789860">
    <property type="component" value="Unassembled WGS sequence"/>
</dbReference>
<comment type="caution">
    <text evidence="1">The sequence shown here is derived from an EMBL/GenBank/DDBJ whole genome shotgun (WGS) entry which is preliminary data.</text>
</comment>
<sequence>MEAQNKFIILLYDKASPHVSENAGVIHSFKAQYCRCLLQFQLNEFNKIYITKESSKEINIKIAIDWLVEAWNKVSCETIINCWKKTEILLPSMFDSISVPSTPSSDSTITDDLTIDTQKTEEEIQDLMNKLPYDNILNVDEYINIDNISGNVDLTNEEIINIIHDEVNEKEQIAVKNAIDSIDNLLQFVNENSILKINDNEKKLLYVIQQKIYNMND</sequence>
<dbReference type="EMBL" id="CAJVPM010002071">
    <property type="protein sequence ID" value="CAG8479360.1"/>
    <property type="molecule type" value="Genomic_DNA"/>
</dbReference>
<protein>
    <submittedName>
        <fullName evidence="1">7729_t:CDS:1</fullName>
    </submittedName>
</protein>
<proteinExistence type="predicted"/>
<organism evidence="1 2">
    <name type="scientific">Scutellospora calospora</name>
    <dbReference type="NCBI Taxonomy" id="85575"/>
    <lineage>
        <taxon>Eukaryota</taxon>
        <taxon>Fungi</taxon>
        <taxon>Fungi incertae sedis</taxon>
        <taxon>Mucoromycota</taxon>
        <taxon>Glomeromycotina</taxon>
        <taxon>Glomeromycetes</taxon>
        <taxon>Diversisporales</taxon>
        <taxon>Gigasporaceae</taxon>
        <taxon>Scutellospora</taxon>
    </lineage>
</organism>
<accession>A0ACA9KM73</accession>
<evidence type="ECO:0000313" key="1">
    <source>
        <dbReference type="EMBL" id="CAG8479360.1"/>
    </source>
</evidence>